<comment type="subcellular location">
    <subcellularLocation>
        <location evidence="1">Cell projection</location>
        <location evidence="1">Cilium</location>
    </subcellularLocation>
    <subcellularLocation>
        <location evidence="2">Cytoplasm</location>
        <location evidence="2">Cytoskeleton</location>
    </subcellularLocation>
</comment>
<dbReference type="VEuPathDB" id="FungiDB:H257_14599"/>
<organism evidence="8 9">
    <name type="scientific">Aphanomyces astaci</name>
    <name type="common">Crayfish plague agent</name>
    <dbReference type="NCBI Taxonomy" id="112090"/>
    <lineage>
        <taxon>Eukaryota</taxon>
        <taxon>Sar</taxon>
        <taxon>Stramenopiles</taxon>
        <taxon>Oomycota</taxon>
        <taxon>Saprolegniomycetes</taxon>
        <taxon>Saprolegniales</taxon>
        <taxon>Verrucalvaceae</taxon>
        <taxon>Aphanomyces</taxon>
    </lineage>
</organism>
<keyword evidence="5" id="KW-0966">Cell projection</keyword>
<evidence type="ECO:0000256" key="1">
    <source>
        <dbReference type="ARBA" id="ARBA00004138"/>
    </source>
</evidence>
<dbReference type="InterPro" id="IPR029214">
    <property type="entry name" value="CFAP144"/>
</dbReference>
<dbReference type="GO" id="GO:0005856">
    <property type="term" value="C:cytoskeleton"/>
    <property type="evidence" value="ECO:0007669"/>
    <property type="project" value="UniProtKB-SubCell"/>
</dbReference>
<proteinExistence type="inferred from homology"/>
<keyword evidence="4" id="KW-0206">Cytoskeleton</keyword>
<dbReference type="AlphaFoldDB" id="A0A6A5AHS0"/>
<sequence>MADKKAAGVVVKCDEVSKNQIWREHLKKELLMEGPSTPFQFNPKTLSSVTPKPTMMKPSDFSRTDPVGSTSNEVAEKVKQNVKKPQEISAVPMTEAQKVGWAHDQAWKNGRGAVSKRWYRGRGRYIILTPNTDVTEFAENYCTMAGCSPFADKSTR</sequence>
<dbReference type="PANTHER" id="PTHR33865:SF3">
    <property type="entry name" value="PROTEIN FAM183B"/>
    <property type="match status" value="1"/>
</dbReference>
<evidence type="ECO:0000256" key="5">
    <source>
        <dbReference type="ARBA" id="ARBA00023273"/>
    </source>
</evidence>
<dbReference type="PANTHER" id="PTHR33865">
    <property type="entry name" value="PROTEIN FAM183B"/>
    <property type="match status" value="1"/>
</dbReference>
<feature type="compositionally biased region" description="Polar residues" evidence="7">
    <location>
        <begin position="41"/>
        <end position="51"/>
    </location>
</feature>
<dbReference type="Proteomes" id="UP000469452">
    <property type="component" value="Unassembled WGS sequence"/>
</dbReference>
<evidence type="ECO:0000256" key="3">
    <source>
        <dbReference type="ARBA" id="ARBA00022490"/>
    </source>
</evidence>
<gene>
    <name evidence="8" type="ORF">AaE_006252</name>
</gene>
<evidence type="ECO:0000256" key="4">
    <source>
        <dbReference type="ARBA" id="ARBA00023212"/>
    </source>
</evidence>
<comment type="similarity">
    <text evidence="6">Belongs to the CFAP144 family.</text>
</comment>
<dbReference type="EMBL" id="VJMI01011797">
    <property type="protein sequence ID" value="KAF0751805.1"/>
    <property type="molecule type" value="Genomic_DNA"/>
</dbReference>
<dbReference type="Pfam" id="PF14886">
    <property type="entry name" value="FAM183"/>
    <property type="match status" value="1"/>
</dbReference>
<evidence type="ECO:0000313" key="9">
    <source>
        <dbReference type="Proteomes" id="UP000469452"/>
    </source>
</evidence>
<protein>
    <submittedName>
        <fullName evidence="8">Uncharacterized protein</fullName>
    </submittedName>
</protein>
<comment type="caution">
    <text evidence="8">The sequence shown here is derived from an EMBL/GenBank/DDBJ whole genome shotgun (WGS) entry which is preliminary data.</text>
</comment>
<evidence type="ECO:0000313" key="8">
    <source>
        <dbReference type="EMBL" id="KAF0751805.1"/>
    </source>
</evidence>
<evidence type="ECO:0000256" key="2">
    <source>
        <dbReference type="ARBA" id="ARBA00004245"/>
    </source>
</evidence>
<feature type="region of interest" description="Disordered" evidence="7">
    <location>
        <begin position="41"/>
        <end position="72"/>
    </location>
</feature>
<evidence type="ECO:0000256" key="7">
    <source>
        <dbReference type="SAM" id="MobiDB-lite"/>
    </source>
</evidence>
<dbReference type="GO" id="GO:0097546">
    <property type="term" value="C:ciliary base"/>
    <property type="evidence" value="ECO:0007669"/>
    <property type="project" value="TreeGrafter"/>
</dbReference>
<evidence type="ECO:0000256" key="6">
    <source>
        <dbReference type="ARBA" id="ARBA00034777"/>
    </source>
</evidence>
<name>A0A6A5AHS0_APHAT</name>
<accession>A0A6A5AHS0</accession>
<reference evidence="8 9" key="1">
    <citation type="submission" date="2019-06" db="EMBL/GenBank/DDBJ databases">
        <title>Genomics analysis of Aphanomyces spp. identifies a new class of oomycete effector associated with host adaptation.</title>
        <authorList>
            <person name="Gaulin E."/>
        </authorList>
    </citation>
    <scope>NUCLEOTIDE SEQUENCE [LARGE SCALE GENOMIC DNA]</scope>
    <source>
        <strain evidence="8 9">E</strain>
    </source>
</reference>
<keyword evidence="3" id="KW-0963">Cytoplasm</keyword>